<dbReference type="InterPro" id="IPR000639">
    <property type="entry name" value="Epox_hydrolase-like"/>
</dbReference>
<dbReference type="PIRSF" id="PIRSF001112">
    <property type="entry name" value="Epoxide_hydrolase"/>
    <property type="match status" value="1"/>
</dbReference>
<comment type="caution">
    <text evidence="6">The sequence shown here is derived from an EMBL/GenBank/DDBJ whole genome shotgun (WGS) entry which is preliminary data.</text>
</comment>
<dbReference type="InterPro" id="IPR006311">
    <property type="entry name" value="TAT_signal"/>
</dbReference>
<dbReference type="Pfam" id="PF06441">
    <property type="entry name" value="EHN"/>
    <property type="match status" value="1"/>
</dbReference>
<keyword evidence="4" id="KW-0732">Signal</keyword>
<evidence type="ECO:0000259" key="5">
    <source>
        <dbReference type="Pfam" id="PF06441"/>
    </source>
</evidence>
<keyword evidence="2" id="KW-0058">Aromatic hydrocarbons catabolism</keyword>
<dbReference type="PANTHER" id="PTHR21661">
    <property type="entry name" value="EPOXIDE HYDROLASE 1-RELATED"/>
    <property type="match status" value="1"/>
</dbReference>
<accession>A0ABQ3Y3K0</accession>
<evidence type="ECO:0000256" key="2">
    <source>
        <dbReference type="ARBA" id="ARBA00022797"/>
    </source>
</evidence>
<dbReference type="InterPro" id="IPR016292">
    <property type="entry name" value="Epoxide_hydrolase"/>
</dbReference>
<protein>
    <submittedName>
        <fullName evidence="6">Hydrolase</fullName>
    </submittedName>
</protein>
<gene>
    <name evidence="6" type="ORF">Ade02nite_32120</name>
</gene>
<evidence type="ECO:0000256" key="3">
    <source>
        <dbReference type="ARBA" id="ARBA00022801"/>
    </source>
</evidence>
<feature type="chain" id="PRO_5046613593" evidence="4">
    <location>
        <begin position="39"/>
        <end position="432"/>
    </location>
</feature>
<name>A0ABQ3Y3K0_9ACTN</name>
<keyword evidence="3 6" id="KW-0378">Hydrolase</keyword>
<dbReference type="InterPro" id="IPR029058">
    <property type="entry name" value="AB_hydrolase_fold"/>
</dbReference>
<dbReference type="EMBL" id="BOMI01000063">
    <property type="protein sequence ID" value="GID74571.1"/>
    <property type="molecule type" value="Genomic_DNA"/>
</dbReference>
<comment type="similarity">
    <text evidence="1">Belongs to the peptidase S33 family.</text>
</comment>
<sequence>MMTSSGFQPTRRQVLRGGFAAGLAVAASAALGRAPANAVPAGGPAGIRPFRAAIPPARIAEMRRRVAATRWPTRELVAGRSQGVQLATAQALARFWATTYDWRRFEARLNALPQFVTDIDGADIHFVHVRSPHRNALPLIMTHGWPGSIVELLETVGPLTNPTAHGGTAADAFHLVLPSLPGYGFSGKPRELGWDANRVARAWAELMRRLGYTRYVAQGGDVGAAVTDGMGRLAPAGLLGIHLNLLVPALSSTADLPKNTAEEKAAAAALQVFAASGRGYIVEQSTRPQTIGYALLDSPVALASWMLDHDTDSYLKISRAFRGGPASGNLTREHILDNISLYWLTGTGESAARMYWERAQTATTGSTPPPVGVPVAFSAFPDEIFQAPRSWAGIDYPTLSYYNQPARGGHFAAWEQPALFTREVRAAFQELR</sequence>
<dbReference type="GO" id="GO:0016787">
    <property type="term" value="F:hydrolase activity"/>
    <property type="evidence" value="ECO:0007669"/>
    <property type="project" value="UniProtKB-KW"/>
</dbReference>
<feature type="signal peptide" evidence="4">
    <location>
        <begin position="1"/>
        <end position="38"/>
    </location>
</feature>
<organism evidence="6 7">
    <name type="scientific">Paractinoplanes deccanensis</name>
    <dbReference type="NCBI Taxonomy" id="113561"/>
    <lineage>
        <taxon>Bacteria</taxon>
        <taxon>Bacillati</taxon>
        <taxon>Actinomycetota</taxon>
        <taxon>Actinomycetes</taxon>
        <taxon>Micromonosporales</taxon>
        <taxon>Micromonosporaceae</taxon>
        <taxon>Paractinoplanes</taxon>
    </lineage>
</organism>
<proteinExistence type="inferred from homology"/>
<keyword evidence="7" id="KW-1185">Reference proteome</keyword>
<dbReference type="PRINTS" id="PR00412">
    <property type="entry name" value="EPOXHYDRLASE"/>
</dbReference>
<dbReference type="InterPro" id="IPR010497">
    <property type="entry name" value="Epoxide_hydro_N"/>
</dbReference>
<dbReference type="PROSITE" id="PS51318">
    <property type="entry name" value="TAT"/>
    <property type="match status" value="1"/>
</dbReference>
<evidence type="ECO:0000256" key="1">
    <source>
        <dbReference type="ARBA" id="ARBA00010088"/>
    </source>
</evidence>
<evidence type="ECO:0000313" key="6">
    <source>
        <dbReference type="EMBL" id="GID74571.1"/>
    </source>
</evidence>
<evidence type="ECO:0000313" key="7">
    <source>
        <dbReference type="Proteomes" id="UP000609879"/>
    </source>
</evidence>
<dbReference type="PANTHER" id="PTHR21661:SF35">
    <property type="entry name" value="EPOXIDE HYDROLASE"/>
    <property type="match status" value="1"/>
</dbReference>
<evidence type="ECO:0000256" key="4">
    <source>
        <dbReference type="SAM" id="SignalP"/>
    </source>
</evidence>
<feature type="domain" description="Epoxide hydrolase N-terminal" evidence="5">
    <location>
        <begin position="47"/>
        <end position="151"/>
    </location>
</feature>
<dbReference type="SUPFAM" id="SSF53474">
    <property type="entry name" value="alpha/beta-Hydrolases"/>
    <property type="match status" value="1"/>
</dbReference>
<dbReference type="Proteomes" id="UP000609879">
    <property type="component" value="Unassembled WGS sequence"/>
</dbReference>
<reference evidence="6 7" key="1">
    <citation type="submission" date="2021-01" db="EMBL/GenBank/DDBJ databases">
        <title>Whole genome shotgun sequence of Actinoplanes deccanensis NBRC 13994.</title>
        <authorList>
            <person name="Komaki H."/>
            <person name="Tamura T."/>
        </authorList>
    </citation>
    <scope>NUCLEOTIDE SEQUENCE [LARGE SCALE GENOMIC DNA]</scope>
    <source>
        <strain evidence="6 7">NBRC 13994</strain>
    </source>
</reference>
<dbReference type="Gene3D" id="3.40.50.1820">
    <property type="entry name" value="alpha/beta hydrolase"/>
    <property type="match status" value="1"/>
</dbReference>